<keyword evidence="2" id="KW-0548">Nucleotidyltransferase</keyword>
<name>A0A6A4AN95_9STRA</name>
<dbReference type="AlphaFoldDB" id="A0A6A4AN95"/>
<dbReference type="Proteomes" id="UP000434957">
    <property type="component" value="Unassembled WGS sequence"/>
</dbReference>
<evidence type="ECO:0000259" key="7">
    <source>
        <dbReference type="Pfam" id="PF17917"/>
    </source>
</evidence>
<comment type="caution">
    <text evidence="8">The sequence shown here is derived from an EMBL/GenBank/DDBJ whole genome shotgun (WGS) entry which is preliminary data.</text>
</comment>
<accession>A0A6A4AN95</accession>
<dbReference type="EMBL" id="QXFT01012947">
    <property type="protein sequence ID" value="KAE9258938.1"/>
    <property type="molecule type" value="Genomic_DNA"/>
</dbReference>
<protein>
    <recommendedName>
        <fullName evidence="7">Reverse transcriptase RNase H-like domain-containing protein</fullName>
    </recommendedName>
</protein>
<dbReference type="GO" id="GO:0004519">
    <property type="term" value="F:endonuclease activity"/>
    <property type="evidence" value="ECO:0007669"/>
    <property type="project" value="UniProtKB-KW"/>
</dbReference>
<evidence type="ECO:0000256" key="2">
    <source>
        <dbReference type="ARBA" id="ARBA00022695"/>
    </source>
</evidence>
<evidence type="ECO:0000313" key="8">
    <source>
        <dbReference type="EMBL" id="KAE9258938.1"/>
    </source>
</evidence>
<evidence type="ECO:0000256" key="5">
    <source>
        <dbReference type="ARBA" id="ARBA00022801"/>
    </source>
</evidence>
<feature type="non-terminal residue" evidence="8">
    <location>
        <position position="162"/>
    </location>
</feature>
<dbReference type="PANTHER" id="PTHR37984:SF5">
    <property type="entry name" value="PROTEIN NYNRIN-LIKE"/>
    <property type="match status" value="1"/>
</dbReference>
<dbReference type="InterPro" id="IPR043502">
    <property type="entry name" value="DNA/RNA_pol_sf"/>
</dbReference>
<evidence type="ECO:0000256" key="1">
    <source>
        <dbReference type="ARBA" id="ARBA00022679"/>
    </source>
</evidence>
<proteinExistence type="predicted"/>
<dbReference type="GO" id="GO:0016787">
    <property type="term" value="F:hydrolase activity"/>
    <property type="evidence" value="ECO:0007669"/>
    <property type="project" value="UniProtKB-KW"/>
</dbReference>
<gene>
    <name evidence="8" type="ORF">PR003_g35006</name>
</gene>
<evidence type="ECO:0000256" key="6">
    <source>
        <dbReference type="ARBA" id="ARBA00022918"/>
    </source>
</evidence>
<keyword evidence="5" id="KW-0378">Hydrolase</keyword>
<organism evidence="8 9">
    <name type="scientific">Phytophthora rubi</name>
    <dbReference type="NCBI Taxonomy" id="129364"/>
    <lineage>
        <taxon>Eukaryota</taxon>
        <taxon>Sar</taxon>
        <taxon>Stramenopiles</taxon>
        <taxon>Oomycota</taxon>
        <taxon>Peronosporomycetes</taxon>
        <taxon>Peronosporales</taxon>
        <taxon>Peronosporaceae</taxon>
        <taxon>Phytophthora</taxon>
    </lineage>
</organism>
<dbReference type="Pfam" id="PF17917">
    <property type="entry name" value="RT_RNaseH"/>
    <property type="match status" value="1"/>
</dbReference>
<feature type="domain" description="Reverse transcriptase RNase H-like" evidence="7">
    <location>
        <begin position="2"/>
        <end position="53"/>
    </location>
</feature>
<evidence type="ECO:0000313" key="9">
    <source>
        <dbReference type="Proteomes" id="UP000434957"/>
    </source>
</evidence>
<keyword evidence="9" id="KW-1185">Reference proteome</keyword>
<evidence type="ECO:0000256" key="3">
    <source>
        <dbReference type="ARBA" id="ARBA00022722"/>
    </source>
</evidence>
<dbReference type="SUPFAM" id="SSF56672">
    <property type="entry name" value="DNA/RNA polymerases"/>
    <property type="match status" value="1"/>
</dbReference>
<sequence>MEWELLSVVEILKEYRTMLLGFPVVIHTDHKNLLFPQENSLRVKRWKLLLEEYRLSVQYVPGPLNIGADTFSRLRYDFVQQATEEELFAVEEEEVALDGSVMKKHQLNDSTCKDIISQLERNEGDPEYTLRPALGVVLLHYRKRVVVPESLRNNLVELYHEY</sequence>
<dbReference type="GO" id="GO:0003964">
    <property type="term" value="F:RNA-directed DNA polymerase activity"/>
    <property type="evidence" value="ECO:0007669"/>
    <property type="project" value="UniProtKB-KW"/>
</dbReference>
<dbReference type="InterPro" id="IPR041373">
    <property type="entry name" value="RT_RNaseH"/>
</dbReference>
<reference evidence="8 9" key="1">
    <citation type="submission" date="2018-08" db="EMBL/GenBank/DDBJ databases">
        <title>Genomic investigation of the strawberry pathogen Phytophthora fragariae indicates pathogenicity is determined by transcriptional variation in three key races.</title>
        <authorList>
            <person name="Adams T.M."/>
            <person name="Armitage A.D."/>
            <person name="Sobczyk M.K."/>
            <person name="Bates H.J."/>
            <person name="Dunwell J.M."/>
            <person name="Nellist C.F."/>
            <person name="Harrison R.J."/>
        </authorList>
    </citation>
    <scope>NUCLEOTIDE SEQUENCE [LARGE SCALE GENOMIC DNA]</scope>
    <source>
        <strain evidence="8 9">SCRP333</strain>
    </source>
</reference>
<dbReference type="PANTHER" id="PTHR37984">
    <property type="entry name" value="PROTEIN CBG26694"/>
    <property type="match status" value="1"/>
</dbReference>
<dbReference type="InterPro" id="IPR050951">
    <property type="entry name" value="Retrovirus_Pol_polyprotein"/>
</dbReference>
<keyword evidence="4" id="KW-0255">Endonuclease</keyword>
<keyword evidence="1" id="KW-0808">Transferase</keyword>
<keyword evidence="3" id="KW-0540">Nuclease</keyword>
<evidence type="ECO:0000256" key="4">
    <source>
        <dbReference type="ARBA" id="ARBA00022759"/>
    </source>
</evidence>
<keyword evidence="6" id="KW-0695">RNA-directed DNA polymerase</keyword>